<dbReference type="OrthoDB" id="205623at2759"/>
<dbReference type="Gene3D" id="3.40.50.300">
    <property type="entry name" value="P-loop containing nucleotide triphosphate hydrolases"/>
    <property type="match status" value="1"/>
</dbReference>
<comment type="catalytic activity">
    <reaction evidence="5">
        <text>4-ethylphenol + 3'-phosphoadenylyl sulfate = 4-ethylphenyl sulfate + adenosine 3',5'-bisphosphate + H(+)</text>
        <dbReference type="Rhea" id="RHEA:70607"/>
        <dbReference type="ChEBI" id="CHEBI:15378"/>
        <dbReference type="ChEBI" id="CHEBI:49584"/>
        <dbReference type="ChEBI" id="CHEBI:58339"/>
        <dbReference type="ChEBI" id="CHEBI:58343"/>
        <dbReference type="ChEBI" id="CHEBI:133681"/>
    </reaction>
    <physiologicalReaction direction="left-to-right" evidence="5">
        <dbReference type="Rhea" id="RHEA:70608"/>
    </physiologicalReaction>
</comment>
<dbReference type="Pfam" id="PF00685">
    <property type="entry name" value="Sulfotransfer_1"/>
    <property type="match status" value="1"/>
</dbReference>
<keyword evidence="10" id="KW-1185">Reference proteome</keyword>
<evidence type="ECO:0000256" key="3">
    <source>
        <dbReference type="ARBA" id="ARBA00022490"/>
    </source>
</evidence>
<proteinExistence type="inferred from homology"/>
<dbReference type="SUPFAM" id="SSF52540">
    <property type="entry name" value="P-loop containing nucleoside triphosphate hydrolases"/>
    <property type="match status" value="1"/>
</dbReference>
<dbReference type="Proteomes" id="UP000242450">
    <property type="component" value="Chromosome 4"/>
</dbReference>
<keyword evidence="4 6" id="KW-0808">Transferase</keyword>
<dbReference type="GO" id="GO:0004062">
    <property type="term" value="F:aryl sulfotransferase activity"/>
    <property type="evidence" value="ECO:0007669"/>
    <property type="project" value="UniProtKB-ARBA"/>
</dbReference>
<name>A0A212DD33_CEREH</name>
<dbReference type="InterPro" id="IPR000863">
    <property type="entry name" value="Sulfotransferase_dom"/>
</dbReference>
<evidence type="ECO:0000313" key="10">
    <source>
        <dbReference type="Proteomes" id="UP000242450"/>
    </source>
</evidence>
<dbReference type="GO" id="GO:0005737">
    <property type="term" value="C:cytoplasm"/>
    <property type="evidence" value="ECO:0007669"/>
    <property type="project" value="UniProtKB-SubCell"/>
</dbReference>
<evidence type="ECO:0000256" key="4">
    <source>
        <dbReference type="ARBA" id="ARBA00022679"/>
    </source>
</evidence>
<protein>
    <recommendedName>
        <fullName evidence="6">Sulfotransferase</fullName>
        <ecNumber evidence="6">2.8.2.-</ecNumber>
    </recommendedName>
</protein>
<dbReference type="GO" id="GO:0051923">
    <property type="term" value="P:sulfation"/>
    <property type="evidence" value="ECO:0007669"/>
    <property type="project" value="UniProtKB-ARBA"/>
</dbReference>
<reference evidence="9 10" key="1">
    <citation type="journal article" date="2018" name="Mol. Genet. Genomics">
        <title>The red deer Cervus elaphus genome CerEla1.0: sequencing, annotating, genes, and chromosomes.</title>
        <authorList>
            <person name="Bana N.A."/>
            <person name="Nyiri A."/>
            <person name="Nagy J."/>
            <person name="Frank K."/>
            <person name="Nagy T."/>
            <person name="Steger V."/>
            <person name="Schiller M."/>
            <person name="Lakatos P."/>
            <person name="Sugar L."/>
            <person name="Horn P."/>
            <person name="Barta E."/>
            <person name="Orosz L."/>
        </authorList>
    </citation>
    <scope>NUCLEOTIDE SEQUENCE [LARGE SCALE GENOMIC DNA]</scope>
    <source>
        <strain evidence="9">Hungarian</strain>
    </source>
</reference>
<sequence length="364" mass="40677">MTQGWKTVVIFIPWLQPSDHCLPPGPGADLETNWAQNPGRGKVTPGPDLIYQNLSGEYFRYKGILFPVGLYSPESISMVENAEVQDDDIFIVTYPKSGTCRAGPGRGALWRVLGECGAEVPIWKRSPWCEAIIGAFSLPNQPSPRLMSSHLPIQLFAKAFFNSKAKVIYMGRNPRDVVVSLYHYSKIARQLKDPGTPDQFLENFLKGEVQFGSWFDHIKGWIRMKGKENFLFITYEEMQQDLRSSVRHICQFLGRPLGEEALESVVAHSAFNAMKANTMRVLASRGRGRRSGCASAPPSLPSPPGVCGDWKNHFTVAQSEAFDRLYREQMRGLPTFPWDVDPEDASPDPDPSPNPDQASEAPHP</sequence>
<evidence type="ECO:0000256" key="6">
    <source>
        <dbReference type="RuleBase" id="RU361155"/>
    </source>
</evidence>
<feature type="domain" description="Sulfotransferase" evidence="8">
    <location>
        <begin position="86"/>
        <end position="333"/>
    </location>
</feature>
<evidence type="ECO:0000256" key="2">
    <source>
        <dbReference type="ARBA" id="ARBA00005771"/>
    </source>
</evidence>
<dbReference type="PANTHER" id="PTHR11783">
    <property type="entry name" value="SULFOTRANSFERASE SULT"/>
    <property type="match status" value="1"/>
</dbReference>
<dbReference type="InterPro" id="IPR027417">
    <property type="entry name" value="P-loop_NTPase"/>
</dbReference>
<evidence type="ECO:0000259" key="8">
    <source>
        <dbReference type="Pfam" id="PF00685"/>
    </source>
</evidence>
<evidence type="ECO:0000313" key="9">
    <source>
        <dbReference type="EMBL" id="OWK16102.1"/>
    </source>
</evidence>
<dbReference type="EMBL" id="MKHE01000004">
    <property type="protein sequence ID" value="OWK16102.1"/>
    <property type="molecule type" value="Genomic_DNA"/>
</dbReference>
<dbReference type="EC" id="2.8.2.-" evidence="6"/>
<dbReference type="AlphaFoldDB" id="A0A212DD33"/>
<feature type="region of interest" description="Disordered" evidence="7">
    <location>
        <begin position="333"/>
        <end position="364"/>
    </location>
</feature>
<feature type="region of interest" description="Disordered" evidence="7">
    <location>
        <begin position="288"/>
        <end position="307"/>
    </location>
</feature>
<gene>
    <name evidence="9" type="ORF">Celaphus_00004687</name>
</gene>
<accession>A0A212DD33</accession>
<evidence type="ECO:0000256" key="5">
    <source>
        <dbReference type="ARBA" id="ARBA00048219"/>
    </source>
</evidence>
<organism evidence="9 10">
    <name type="scientific">Cervus elaphus hippelaphus</name>
    <name type="common">European red deer</name>
    <dbReference type="NCBI Taxonomy" id="46360"/>
    <lineage>
        <taxon>Eukaryota</taxon>
        <taxon>Metazoa</taxon>
        <taxon>Chordata</taxon>
        <taxon>Craniata</taxon>
        <taxon>Vertebrata</taxon>
        <taxon>Euteleostomi</taxon>
        <taxon>Mammalia</taxon>
        <taxon>Eutheria</taxon>
        <taxon>Laurasiatheria</taxon>
        <taxon>Artiodactyla</taxon>
        <taxon>Ruminantia</taxon>
        <taxon>Pecora</taxon>
        <taxon>Cervidae</taxon>
        <taxon>Cervinae</taxon>
        <taxon>Cervus</taxon>
    </lineage>
</organism>
<comment type="subcellular location">
    <subcellularLocation>
        <location evidence="1">Cytoplasm</location>
    </subcellularLocation>
</comment>
<comment type="similarity">
    <text evidence="2 6">Belongs to the sulfotransferase 1 family.</text>
</comment>
<comment type="caution">
    <text evidence="9">The sequence shown here is derived from an EMBL/GenBank/DDBJ whole genome shotgun (WGS) entry which is preliminary data.</text>
</comment>
<dbReference type="FunFam" id="3.40.50.300:FF:000433">
    <property type="entry name" value="Estrogen sulfotransferase"/>
    <property type="match status" value="1"/>
</dbReference>
<evidence type="ECO:0000256" key="7">
    <source>
        <dbReference type="SAM" id="MobiDB-lite"/>
    </source>
</evidence>
<evidence type="ECO:0000256" key="1">
    <source>
        <dbReference type="ARBA" id="ARBA00004496"/>
    </source>
</evidence>
<keyword evidence="3" id="KW-0963">Cytoplasm</keyword>